<dbReference type="RefSeq" id="WP_344653524.1">
    <property type="nucleotide sequence ID" value="NZ_BAAAGX010000033.1"/>
</dbReference>
<protein>
    <recommendedName>
        <fullName evidence="2">CATRA-Associated Small Protein domain-containing protein</fullName>
    </recommendedName>
</protein>
<evidence type="ECO:0000256" key="1">
    <source>
        <dbReference type="SAM" id="MobiDB-lite"/>
    </source>
</evidence>
<name>A0ABP3ERA2_9ACTN</name>
<accession>A0ABP3ERA2</accession>
<comment type="caution">
    <text evidence="3">The sequence shown here is derived from an EMBL/GenBank/DDBJ whole genome shotgun (WGS) entry which is preliminary data.</text>
</comment>
<dbReference type="EMBL" id="BAAAGX010000033">
    <property type="protein sequence ID" value="GAA0274832.1"/>
    <property type="molecule type" value="Genomic_DNA"/>
</dbReference>
<feature type="region of interest" description="Disordered" evidence="1">
    <location>
        <begin position="73"/>
        <end position="108"/>
    </location>
</feature>
<gene>
    <name evidence="3" type="ORF">GCM10009539_73230</name>
</gene>
<sequence>MPGSESVSTLPTGLVEEFRHVLADLSGRWRLPAADWASVESWVARGEDALRTGDRDELTQVVRELAYYGSARAVDASRGAREGPPPRVRERTRRIVHTLQPPPHDEPR</sequence>
<dbReference type="Proteomes" id="UP001500967">
    <property type="component" value="Unassembled WGS sequence"/>
</dbReference>
<evidence type="ECO:0000313" key="3">
    <source>
        <dbReference type="EMBL" id="GAA0274832.1"/>
    </source>
</evidence>
<dbReference type="InterPro" id="IPR046924">
    <property type="entry name" value="CATASP"/>
</dbReference>
<feature type="domain" description="CATRA-Associated Small Protein" evidence="2">
    <location>
        <begin position="17"/>
        <end position="102"/>
    </location>
</feature>
<reference evidence="4" key="1">
    <citation type="journal article" date="2019" name="Int. J. Syst. Evol. Microbiol.">
        <title>The Global Catalogue of Microorganisms (GCM) 10K type strain sequencing project: providing services to taxonomists for standard genome sequencing and annotation.</title>
        <authorList>
            <consortium name="The Broad Institute Genomics Platform"/>
            <consortium name="The Broad Institute Genome Sequencing Center for Infectious Disease"/>
            <person name="Wu L."/>
            <person name="Ma J."/>
        </authorList>
    </citation>
    <scope>NUCLEOTIDE SEQUENCE [LARGE SCALE GENOMIC DNA]</scope>
    <source>
        <strain evidence="4">JCM 10425</strain>
    </source>
</reference>
<proteinExistence type="predicted"/>
<organism evidence="3 4">
    <name type="scientific">Cryptosporangium japonicum</name>
    <dbReference type="NCBI Taxonomy" id="80872"/>
    <lineage>
        <taxon>Bacteria</taxon>
        <taxon>Bacillati</taxon>
        <taxon>Actinomycetota</taxon>
        <taxon>Actinomycetes</taxon>
        <taxon>Cryptosporangiales</taxon>
        <taxon>Cryptosporangiaceae</taxon>
        <taxon>Cryptosporangium</taxon>
    </lineage>
</organism>
<keyword evidence="4" id="KW-1185">Reference proteome</keyword>
<dbReference type="Pfam" id="PF20271">
    <property type="entry name" value="CATASP"/>
    <property type="match status" value="1"/>
</dbReference>
<evidence type="ECO:0000313" key="4">
    <source>
        <dbReference type="Proteomes" id="UP001500967"/>
    </source>
</evidence>
<evidence type="ECO:0000259" key="2">
    <source>
        <dbReference type="Pfam" id="PF20271"/>
    </source>
</evidence>